<dbReference type="Proteomes" id="UP000639403">
    <property type="component" value="Unassembled WGS sequence"/>
</dbReference>
<evidence type="ECO:0000259" key="3">
    <source>
        <dbReference type="PROSITE" id="PS50229"/>
    </source>
</evidence>
<evidence type="ECO:0000313" key="4">
    <source>
        <dbReference type="EMBL" id="KAF9809012.1"/>
    </source>
</evidence>
<evidence type="ECO:0000256" key="1">
    <source>
        <dbReference type="SAM" id="MobiDB-lite"/>
    </source>
</evidence>
<dbReference type="PROSITE" id="PS50229">
    <property type="entry name" value="WH1"/>
    <property type="match status" value="1"/>
</dbReference>
<feature type="compositionally biased region" description="Basic residues" evidence="1">
    <location>
        <begin position="280"/>
        <end position="294"/>
    </location>
</feature>
<dbReference type="InterPro" id="IPR033927">
    <property type="entry name" value="WASPfam_EVH1"/>
</dbReference>
<gene>
    <name evidence="4" type="ORF">IEO21_07637</name>
</gene>
<feature type="region of interest" description="Disordered" evidence="1">
    <location>
        <begin position="171"/>
        <end position="195"/>
    </location>
</feature>
<dbReference type="AlphaFoldDB" id="A0A8H7NXS8"/>
<dbReference type="CDD" id="cd01205">
    <property type="entry name" value="EVH1_WASP-like"/>
    <property type="match status" value="1"/>
</dbReference>
<organism evidence="4 5">
    <name type="scientific">Rhodonia placenta</name>
    <dbReference type="NCBI Taxonomy" id="104341"/>
    <lineage>
        <taxon>Eukaryota</taxon>
        <taxon>Fungi</taxon>
        <taxon>Dikarya</taxon>
        <taxon>Basidiomycota</taxon>
        <taxon>Agaricomycotina</taxon>
        <taxon>Agaricomycetes</taxon>
        <taxon>Polyporales</taxon>
        <taxon>Adustoporiaceae</taxon>
        <taxon>Rhodonia</taxon>
    </lineage>
</organism>
<dbReference type="SMART" id="SM00461">
    <property type="entry name" value="WH1"/>
    <property type="match status" value="1"/>
</dbReference>
<name>A0A8H7NXS8_9APHY</name>
<dbReference type="Gene3D" id="2.30.29.30">
    <property type="entry name" value="Pleckstrin-homology domain (PH domain)/Phosphotyrosine-binding domain (PTB)"/>
    <property type="match status" value="1"/>
</dbReference>
<sequence length="294" mass="33138">MIPPPKSSLHPIDPPTSGLRLTREEERHIQSQLPSNGKGIAYAFASVYHAPFSGREDSWTSTGLKGMLVFGRNKRTDRPLAIRPSATFQFQSQYWFRLVDMKSDKGLIWIHDIPDDFQYRFDKPFFHTFTGKSRMYGLRFDNDVDAANFYKKLTSQLNIPVHAPRKIRKLTPCSQSPQAPTSADPPRVKASMISSPTPGSFVHVGHVGYNKKGRIETSENLGPGWTVMIEELLGRGIAYDDLRGHGITQKILEQNKDFVEGFLKGADARGKVTGQEHGPERKRKSPHRKPVTLV</sequence>
<dbReference type="Pfam" id="PF00568">
    <property type="entry name" value="WH1"/>
    <property type="match status" value="1"/>
</dbReference>
<feature type="compositionally biased region" description="Polar residues" evidence="1">
    <location>
        <begin position="172"/>
        <end position="181"/>
    </location>
</feature>
<dbReference type="PROSITE" id="PS50108">
    <property type="entry name" value="CRIB"/>
    <property type="match status" value="1"/>
</dbReference>
<feature type="domain" description="WH1" evidence="3">
    <location>
        <begin position="32"/>
        <end position="160"/>
    </location>
</feature>
<evidence type="ECO:0000313" key="5">
    <source>
        <dbReference type="Proteomes" id="UP000639403"/>
    </source>
</evidence>
<protein>
    <recommendedName>
        <fullName evidence="6">WH1 domain-containing protein</fullName>
    </recommendedName>
</protein>
<evidence type="ECO:0008006" key="6">
    <source>
        <dbReference type="Google" id="ProtNLM"/>
    </source>
</evidence>
<feature type="domain" description="CRIB" evidence="2">
    <location>
        <begin position="193"/>
        <end position="208"/>
    </location>
</feature>
<dbReference type="InterPro" id="IPR036936">
    <property type="entry name" value="CRIB_dom_sf"/>
</dbReference>
<feature type="region of interest" description="Disordered" evidence="1">
    <location>
        <begin position="269"/>
        <end position="294"/>
    </location>
</feature>
<reference evidence="4" key="2">
    <citation type="journal article" name="Front. Microbiol.">
        <title>Degradative Capacity of Two Strains of Rhodonia placenta: From Phenotype to Genotype.</title>
        <authorList>
            <person name="Kolle M."/>
            <person name="Horta M.A.C."/>
            <person name="Nowrousian M."/>
            <person name="Ohm R.A."/>
            <person name="Benz J.P."/>
            <person name="Pilgard A."/>
        </authorList>
    </citation>
    <scope>NUCLEOTIDE SEQUENCE</scope>
    <source>
        <strain evidence="4">FPRL280</strain>
    </source>
</reference>
<dbReference type="InterPro" id="IPR011993">
    <property type="entry name" value="PH-like_dom_sf"/>
</dbReference>
<comment type="caution">
    <text evidence="4">The sequence shown here is derived from an EMBL/GenBank/DDBJ whole genome shotgun (WGS) entry which is preliminary data.</text>
</comment>
<dbReference type="InterPro" id="IPR000697">
    <property type="entry name" value="WH1/EVH1_dom"/>
</dbReference>
<dbReference type="SUPFAM" id="SSF50729">
    <property type="entry name" value="PH domain-like"/>
    <property type="match status" value="1"/>
</dbReference>
<dbReference type="InterPro" id="IPR000095">
    <property type="entry name" value="CRIB_dom"/>
</dbReference>
<proteinExistence type="predicted"/>
<reference evidence="4" key="1">
    <citation type="submission" date="2020-11" db="EMBL/GenBank/DDBJ databases">
        <authorList>
            <person name="Koelle M."/>
            <person name="Horta M.A.C."/>
            <person name="Nowrousian M."/>
            <person name="Ohm R.A."/>
            <person name="Benz P."/>
            <person name="Pilgard A."/>
        </authorList>
    </citation>
    <scope>NUCLEOTIDE SEQUENCE</scope>
    <source>
        <strain evidence="4">FPRL280</strain>
    </source>
</reference>
<evidence type="ECO:0000259" key="2">
    <source>
        <dbReference type="PROSITE" id="PS50108"/>
    </source>
</evidence>
<accession>A0A8H7NXS8</accession>
<dbReference type="Gene3D" id="3.90.810.10">
    <property type="entry name" value="CRIB domain"/>
    <property type="match status" value="1"/>
</dbReference>
<dbReference type="EMBL" id="JADOXO010000224">
    <property type="protein sequence ID" value="KAF9809012.1"/>
    <property type="molecule type" value="Genomic_DNA"/>
</dbReference>